<dbReference type="RefSeq" id="WP_275935493.1">
    <property type="nucleotide sequence ID" value="NZ_CP011125.1"/>
</dbReference>
<keyword evidence="2" id="KW-0732">Signal</keyword>
<name>A0A0F6W628_9BACT</name>
<evidence type="ECO:0000313" key="4">
    <source>
        <dbReference type="Proteomes" id="UP000034883"/>
    </source>
</evidence>
<dbReference type="STRING" id="927083.DB32_005504"/>
<feature type="region of interest" description="Disordered" evidence="1">
    <location>
        <begin position="647"/>
        <end position="671"/>
    </location>
</feature>
<feature type="compositionally biased region" description="Gly residues" evidence="1">
    <location>
        <begin position="658"/>
        <end position="671"/>
    </location>
</feature>
<proteinExistence type="predicted"/>
<dbReference type="PROSITE" id="PS51257">
    <property type="entry name" value="PROKAR_LIPOPROTEIN"/>
    <property type="match status" value="1"/>
</dbReference>
<feature type="signal peptide" evidence="2">
    <location>
        <begin position="1"/>
        <end position="24"/>
    </location>
</feature>
<keyword evidence="4" id="KW-1185">Reference proteome</keyword>
<dbReference type="Proteomes" id="UP000034883">
    <property type="component" value="Chromosome"/>
</dbReference>
<dbReference type="AlphaFoldDB" id="A0A0F6W628"/>
<organism evidence="3 4">
    <name type="scientific">Sandaracinus amylolyticus</name>
    <dbReference type="NCBI Taxonomy" id="927083"/>
    <lineage>
        <taxon>Bacteria</taxon>
        <taxon>Pseudomonadati</taxon>
        <taxon>Myxococcota</taxon>
        <taxon>Polyangia</taxon>
        <taxon>Polyangiales</taxon>
        <taxon>Sandaracinaceae</taxon>
        <taxon>Sandaracinus</taxon>
    </lineage>
</organism>
<dbReference type="EMBL" id="CP011125">
    <property type="protein sequence ID" value="AKF08355.1"/>
    <property type="molecule type" value="Genomic_DNA"/>
</dbReference>
<dbReference type="KEGG" id="samy:DB32_005504"/>
<sequence>MSSFVERSLLLLVALVALSGCYEAHLCGTPEVCNLRDDDCDGRADEGFVDDDGVYRSVEACGQCGIVCADVFPTAELVECVDDEENGPTCVIITCAEGFHRAGDGACVPDVPSLCLPCTTDDDCGLRLPGARCLETATGAMRCGQPCDDTALCPEGFECLPGMPEGDPGQCVPLSGICACGEGTEGVELACILESPDDGQRCAGIQRCGADGPSECEPALTEVCNAQDDDCDGALDEDFRDEEGRYIARLHCGGCATPCVEPGPNMIAECLPDGAAPSVRCEVECLEGFVDVDRILANGCECERWDGSGPPPAVGGDADCDGVPDDTSDFVYVSVTGSDTNPGTLARPMRTLTAAQERARAQGKDVLVSRGIYDGPFDVVGGVSVFGGYSPDFRDRDLELYPVLIERSAAEAGTPPLTCRNVTAATRIEGFVIQGSDATREGAGSTAVLVDGCGPAVRFASLTVLAGRGADGVRGDDSSTNLRDWGLSTLTQLDGTRGAEGAPGNTDGVACRRVEGGAGGRHACRAVDVSGGRGGAAECPGNICTNGAACANAGCTDFTSGGVCDIDRVLALATPNPAAQTGRGPTPGAAGELSFNAPTNRGVCNFCDDNPTLLRDGGNGVDGGSGANGGGGLGCSAPPIVDVQGRLAGRRGSDGTPGSDGSGGGGATAGGGYEVIGGTSGSCIDRSGGSGGGGGSGGCGAPQADGGGGAGYSVGVLVIARGGAGPTFESTVRVVTSSGGRGGDGGVGAAGGAGGTGAGGGVGRFWCARMGGRGGDGGRGGSGGGGGGGCGGGSHGVYISGADGGYRDAVAGSVMIERAGVAGRGGRGGFSPGMSGTDGTNGTDAAVVLAP</sequence>
<reference evidence="3 4" key="1">
    <citation type="submission" date="2015-03" db="EMBL/GenBank/DDBJ databases">
        <title>Genome assembly of Sandaracinus amylolyticus DSM 53668.</title>
        <authorList>
            <person name="Sharma G."/>
            <person name="Subramanian S."/>
        </authorList>
    </citation>
    <scope>NUCLEOTIDE SEQUENCE [LARGE SCALE GENOMIC DNA]</scope>
    <source>
        <strain evidence="3 4">DSM 53668</strain>
    </source>
</reference>
<dbReference type="InterPro" id="IPR012334">
    <property type="entry name" value="Pectin_lyas_fold"/>
</dbReference>
<dbReference type="Gene3D" id="2.160.20.10">
    <property type="entry name" value="Single-stranded right-handed beta-helix, Pectin lyase-like"/>
    <property type="match status" value="1"/>
</dbReference>
<protein>
    <submittedName>
        <fullName evidence="3">Glycine-rich cell wall structural protein</fullName>
    </submittedName>
</protein>
<evidence type="ECO:0000256" key="2">
    <source>
        <dbReference type="SAM" id="SignalP"/>
    </source>
</evidence>
<gene>
    <name evidence="3" type="ORF">DB32_005504</name>
</gene>
<evidence type="ECO:0000313" key="3">
    <source>
        <dbReference type="EMBL" id="AKF08355.1"/>
    </source>
</evidence>
<accession>A0A0F6W628</accession>
<feature type="region of interest" description="Disordered" evidence="1">
    <location>
        <begin position="827"/>
        <end position="851"/>
    </location>
</feature>
<evidence type="ECO:0000256" key="1">
    <source>
        <dbReference type="SAM" id="MobiDB-lite"/>
    </source>
</evidence>
<feature type="chain" id="PRO_5002511916" evidence="2">
    <location>
        <begin position="25"/>
        <end position="851"/>
    </location>
</feature>